<organism evidence="1 2">
    <name type="scientific">Alligator mississippiensis</name>
    <name type="common">American alligator</name>
    <dbReference type="NCBI Taxonomy" id="8496"/>
    <lineage>
        <taxon>Eukaryota</taxon>
        <taxon>Metazoa</taxon>
        <taxon>Chordata</taxon>
        <taxon>Craniata</taxon>
        <taxon>Vertebrata</taxon>
        <taxon>Euteleostomi</taxon>
        <taxon>Archelosauria</taxon>
        <taxon>Archosauria</taxon>
        <taxon>Crocodylia</taxon>
        <taxon>Alligatoridae</taxon>
        <taxon>Alligatorinae</taxon>
        <taxon>Alligator</taxon>
    </lineage>
</organism>
<keyword evidence="2" id="KW-1185">Reference proteome</keyword>
<dbReference type="EMBL" id="AKHW03000487">
    <property type="protein sequence ID" value="KYO46894.1"/>
    <property type="molecule type" value="Genomic_DNA"/>
</dbReference>
<reference evidence="1 2" key="1">
    <citation type="journal article" date="2012" name="Genome Biol.">
        <title>Sequencing three crocodilian genomes to illuminate the evolution of archosaurs and amniotes.</title>
        <authorList>
            <person name="St John J.A."/>
            <person name="Braun E.L."/>
            <person name="Isberg S.R."/>
            <person name="Miles L.G."/>
            <person name="Chong A.Y."/>
            <person name="Gongora J."/>
            <person name="Dalzell P."/>
            <person name="Moran C."/>
            <person name="Bed'hom B."/>
            <person name="Abzhanov A."/>
            <person name="Burgess S.C."/>
            <person name="Cooksey A.M."/>
            <person name="Castoe T.A."/>
            <person name="Crawford N.G."/>
            <person name="Densmore L.D."/>
            <person name="Drew J.C."/>
            <person name="Edwards S.V."/>
            <person name="Faircloth B.C."/>
            <person name="Fujita M.K."/>
            <person name="Greenwold M.J."/>
            <person name="Hoffmann F.G."/>
            <person name="Howard J.M."/>
            <person name="Iguchi T."/>
            <person name="Janes D.E."/>
            <person name="Khan S.Y."/>
            <person name="Kohno S."/>
            <person name="de Koning A.J."/>
            <person name="Lance S.L."/>
            <person name="McCarthy F.M."/>
            <person name="McCormack J.E."/>
            <person name="Merchant M.E."/>
            <person name="Peterson D.G."/>
            <person name="Pollock D.D."/>
            <person name="Pourmand N."/>
            <person name="Raney B.J."/>
            <person name="Roessler K.A."/>
            <person name="Sanford J.R."/>
            <person name="Sawyer R.H."/>
            <person name="Schmidt C.J."/>
            <person name="Triplett E.W."/>
            <person name="Tuberville T.D."/>
            <person name="Venegas-Anaya M."/>
            <person name="Howard J.T."/>
            <person name="Jarvis E.D."/>
            <person name="Guillette L.J.Jr."/>
            <person name="Glenn T.C."/>
            <person name="Green R.E."/>
            <person name="Ray D.A."/>
        </authorList>
    </citation>
    <scope>NUCLEOTIDE SEQUENCE [LARGE SCALE GENOMIC DNA]</scope>
    <source>
        <strain evidence="1">KSC_2009_1</strain>
    </source>
</reference>
<gene>
    <name evidence="1" type="ORF">Y1Q_0014471</name>
</gene>
<comment type="caution">
    <text evidence="1">The sequence shown here is derived from an EMBL/GenBank/DDBJ whole genome shotgun (WGS) entry which is preliminary data.</text>
</comment>
<sequence length="266" mass="30311">MFFTLCLLQEQQAPLYVAFIDLQKAFDTVSRNSIHKDLSKTGCPKKVLSLFKEFHEEMKATVQYENETSSELNIDTSMKPSCVLAPINFTTFSILPMYVFENNHSGVLTELRMDSSFFNIRRFQSKRHVTQLTMQDLLFANGAEFISNSPDELQIVMNKFSDVYIKFGMTISIRTISIKKTVVMSQGTNIPPKIYVNKEALDSTDHFCYFSSTLTSSLSLDKELDMRISKASVTFGKLTSHVWNKKLLTLSTEVSIYQACVLSTLF</sequence>
<proteinExistence type="predicted"/>
<dbReference type="Proteomes" id="UP000050525">
    <property type="component" value="Unassembled WGS sequence"/>
</dbReference>
<evidence type="ECO:0000313" key="2">
    <source>
        <dbReference type="Proteomes" id="UP000050525"/>
    </source>
</evidence>
<dbReference type="PANTHER" id="PTHR47027">
    <property type="entry name" value="REVERSE TRANSCRIPTASE DOMAIN-CONTAINING PROTEIN"/>
    <property type="match status" value="1"/>
</dbReference>
<evidence type="ECO:0000313" key="1">
    <source>
        <dbReference type="EMBL" id="KYO46894.1"/>
    </source>
</evidence>
<dbReference type="STRING" id="8496.A0A151PD91"/>
<dbReference type="AlphaFoldDB" id="A0A151PD91"/>
<accession>A0A151PD91</accession>
<dbReference type="PANTHER" id="PTHR47027:SF20">
    <property type="entry name" value="REVERSE TRANSCRIPTASE-LIKE PROTEIN WITH RNA-DIRECTED DNA POLYMERASE DOMAIN"/>
    <property type="match status" value="1"/>
</dbReference>
<protein>
    <submittedName>
        <fullName evidence="1">Uncharacterized protein</fullName>
    </submittedName>
</protein>
<name>A0A151PD91_ALLMI</name>